<keyword evidence="2" id="KW-1185">Reference proteome</keyword>
<name>A0ABT1ETX1_9PROT</name>
<comment type="caution">
    <text evidence="1">The sequence shown here is derived from an EMBL/GenBank/DDBJ whole genome shotgun (WGS) entry which is preliminary data.</text>
</comment>
<protein>
    <submittedName>
        <fullName evidence="1">Uncharacterized protein</fullName>
    </submittedName>
</protein>
<dbReference type="RefSeq" id="WP_253551281.1">
    <property type="nucleotide sequence ID" value="NZ_JAMYZR010000032.1"/>
</dbReference>
<evidence type="ECO:0000313" key="2">
    <source>
        <dbReference type="Proteomes" id="UP001523543"/>
    </source>
</evidence>
<dbReference type="Proteomes" id="UP001523543">
    <property type="component" value="Unassembled WGS sequence"/>
</dbReference>
<accession>A0ABT1ETX1</accession>
<reference evidence="1 2" key="1">
    <citation type="submission" date="2022-06" db="EMBL/GenBank/DDBJ databases">
        <title>Acetobacer genomes from food samples.</title>
        <authorList>
            <person name="Sombolestani A."/>
        </authorList>
    </citation>
    <scope>NUCLEOTIDE SEQUENCE [LARGE SCALE GENOMIC DNA]</scope>
    <source>
        <strain evidence="1 2">R-83281</strain>
    </source>
</reference>
<proteinExistence type="predicted"/>
<sequence>MTSDLNIFDRLSVMEKTIEEMRNVVNSISNDKVPRITMRRLNEALGDGVYLSTQTSEEIDDEEISDVEAAIYDAKQFSESANQDTRRMKSAMETHRFILVKLLKHLDAETVLNILKETEGYALSFPESSNSAGGMRAGSRLSGLELRAYNKELDAIRSLLTP</sequence>
<evidence type="ECO:0000313" key="1">
    <source>
        <dbReference type="EMBL" id="MCP1246836.1"/>
    </source>
</evidence>
<dbReference type="EMBL" id="JAMYZR010000032">
    <property type="protein sequence ID" value="MCP1246836.1"/>
    <property type="molecule type" value="Genomic_DNA"/>
</dbReference>
<organism evidence="1 2">
    <name type="scientific">Acetobacter cerevisiae</name>
    <dbReference type="NCBI Taxonomy" id="178900"/>
    <lineage>
        <taxon>Bacteria</taxon>
        <taxon>Pseudomonadati</taxon>
        <taxon>Pseudomonadota</taxon>
        <taxon>Alphaproteobacteria</taxon>
        <taxon>Acetobacterales</taxon>
        <taxon>Acetobacteraceae</taxon>
        <taxon>Acetobacter</taxon>
    </lineage>
</organism>
<gene>
    <name evidence="1" type="ORF">NKW54_12935</name>
</gene>